<feature type="domain" description="Mmc1 C-terminal" evidence="1">
    <location>
        <begin position="393"/>
        <end position="471"/>
    </location>
</feature>
<sequence length="532" mass="59376">MSSKQALQAAQGVRAMPTTWKNRLHSLLAHPATKKRTLIYGQHTKDLVEALLRNPLSDAHKAAEVLSQRYNLGGRRNEGRMWSIQYSDEVQTPSTQDVRVPLLSLKEVDVVECTESTESEVASVLARNGERFTDQAQQLNELLDEAVLAHQIIIHGGTHSAHLQEAFKDRPLTTTTTDLAIDAKAAMEALQAFESKDVSRYASLTSSSNIETLRKSLHETYDEQVHHLHALRFALAATDASLADKRFALQLIDGISAAYTSMVKQECDKLLMHYPTSTQIAEDGEKHLQHALTQLRSFSLALLPIRIDDLGDHVHAILEHSFGRQLELEYAGVDALYKAAREHLHTLAHEQLMKMEDVAKMPVALHRNTLDRSMREHDALNTIDSRSIPRNILNNLTQDGAIPDAIALRMQKALVRSYTSSIASAGLGYVGVMAEYCSAQSASALTLLGVVYGVRHVLTSWTASVKLFESSWRRAYSLVQSDTEAHKQNVVTVGLNKDAELVQNLVGEYKKSEDEKIEELQHEVDVVRREYL</sequence>
<organism evidence="2 3">
    <name type="scientific">Wallemia hederae</name>
    <dbReference type="NCBI Taxonomy" id="1540922"/>
    <lineage>
        <taxon>Eukaryota</taxon>
        <taxon>Fungi</taxon>
        <taxon>Dikarya</taxon>
        <taxon>Basidiomycota</taxon>
        <taxon>Wallemiomycotina</taxon>
        <taxon>Wallemiomycetes</taxon>
        <taxon>Wallemiales</taxon>
        <taxon>Wallemiaceae</taxon>
        <taxon>Wallemia</taxon>
    </lineage>
</organism>
<dbReference type="EMBL" id="SPNW01000024">
    <property type="protein sequence ID" value="TIA89785.1"/>
    <property type="molecule type" value="Genomic_DNA"/>
</dbReference>
<dbReference type="InterPro" id="IPR056196">
    <property type="entry name" value="Mmc1_C"/>
</dbReference>
<keyword evidence="3" id="KW-1185">Reference proteome</keyword>
<name>A0A4T0FPI5_9BASI</name>
<accession>A0A4T0FPI5</accession>
<dbReference type="AlphaFoldDB" id="A0A4T0FPI5"/>
<reference evidence="2 3" key="1">
    <citation type="submission" date="2019-03" db="EMBL/GenBank/DDBJ databases">
        <title>Sequencing 23 genomes of Wallemia ichthyophaga.</title>
        <authorList>
            <person name="Gostincar C."/>
        </authorList>
    </citation>
    <scope>NUCLEOTIDE SEQUENCE [LARGE SCALE GENOMIC DNA]</scope>
    <source>
        <strain evidence="2 3">EXF-5753</strain>
    </source>
</reference>
<evidence type="ECO:0000313" key="3">
    <source>
        <dbReference type="Proteomes" id="UP000310189"/>
    </source>
</evidence>
<dbReference type="Pfam" id="PF23868">
    <property type="entry name" value="Mmc1_C"/>
    <property type="match status" value="1"/>
</dbReference>
<evidence type="ECO:0000259" key="1">
    <source>
        <dbReference type="Pfam" id="PF23868"/>
    </source>
</evidence>
<evidence type="ECO:0000313" key="2">
    <source>
        <dbReference type="EMBL" id="TIA89785.1"/>
    </source>
</evidence>
<dbReference type="Proteomes" id="UP000310189">
    <property type="component" value="Unassembled WGS sequence"/>
</dbReference>
<proteinExistence type="predicted"/>
<comment type="caution">
    <text evidence="2">The sequence shown here is derived from an EMBL/GenBank/DDBJ whole genome shotgun (WGS) entry which is preliminary data.</text>
</comment>
<gene>
    <name evidence="2" type="ORF">E3P99_01927</name>
</gene>
<protein>
    <recommendedName>
        <fullName evidence="1">Mmc1 C-terminal domain-containing protein</fullName>
    </recommendedName>
</protein>
<dbReference type="OrthoDB" id="20949at2759"/>